<accession>A0A919RHY9</accession>
<dbReference type="EMBL" id="BOOW01000028">
    <property type="protein sequence ID" value="GII94168.1"/>
    <property type="molecule type" value="Genomic_DNA"/>
</dbReference>
<dbReference type="AlphaFoldDB" id="A0A919RHY9"/>
<dbReference type="InterPro" id="IPR002347">
    <property type="entry name" value="SDR_fam"/>
</dbReference>
<name>A0A919RHY9_9ACTN</name>
<dbReference type="RefSeq" id="WP_204028373.1">
    <property type="nucleotide sequence ID" value="NZ_BOOW01000028.1"/>
</dbReference>
<dbReference type="Gene3D" id="3.40.50.720">
    <property type="entry name" value="NAD(P)-binding Rossmann-like Domain"/>
    <property type="match status" value="2"/>
</dbReference>
<dbReference type="PANTHER" id="PTHR48107:SF7">
    <property type="entry name" value="RE15974P"/>
    <property type="match status" value="1"/>
</dbReference>
<dbReference type="Pfam" id="PF00106">
    <property type="entry name" value="adh_short"/>
    <property type="match status" value="1"/>
</dbReference>
<dbReference type="Proteomes" id="UP000606172">
    <property type="component" value="Unassembled WGS sequence"/>
</dbReference>
<evidence type="ECO:0000256" key="1">
    <source>
        <dbReference type="ARBA" id="ARBA00006484"/>
    </source>
</evidence>
<protein>
    <recommendedName>
        <fullName evidence="5">SDR family oxidoreductase</fullName>
    </recommendedName>
</protein>
<dbReference type="PANTHER" id="PTHR48107">
    <property type="entry name" value="NADPH-DEPENDENT ALDEHYDE REDUCTASE-LIKE PROTEIN, CHLOROPLASTIC-RELATED"/>
    <property type="match status" value="1"/>
</dbReference>
<evidence type="ECO:0000256" key="2">
    <source>
        <dbReference type="ARBA" id="ARBA00023002"/>
    </source>
</evidence>
<evidence type="ECO:0000313" key="3">
    <source>
        <dbReference type="EMBL" id="GII94168.1"/>
    </source>
</evidence>
<keyword evidence="2" id="KW-0560">Oxidoreductase</keyword>
<evidence type="ECO:0008006" key="5">
    <source>
        <dbReference type="Google" id="ProtNLM"/>
    </source>
</evidence>
<dbReference type="SUPFAM" id="SSF51735">
    <property type="entry name" value="NAD(P)-binding Rossmann-fold domains"/>
    <property type="match status" value="2"/>
</dbReference>
<evidence type="ECO:0000313" key="4">
    <source>
        <dbReference type="Proteomes" id="UP000606172"/>
    </source>
</evidence>
<gene>
    <name evidence="3" type="ORF">Ssi02_43990</name>
</gene>
<organism evidence="3 4">
    <name type="scientific">Sinosporangium siamense</name>
    <dbReference type="NCBI Taxonomy" id="1367973"/>
    <lineage>
        <taxon>Bacteria</taxon>
        <taxon>Bacillati</taxon>
        <taxon>Actinomycetota</taxon>
        <taxon>Actinomycetes</taxon>
        <taxon>Streptosporangiales</taxon>
        <taxon>Streptosporangiaceae</taxon>
        <taxon>Sinosporangium</taxon>
    </lineage>
</organism>
<comment type="caution">
    <text evidence="3">The sequence shown here is derived from an EMBL/GenBank/DDBJ whole genome shotgun (WGS) entry which is preliminary data.</text>
</comment>
<proteinExistence type="inferred from homology"/>
<comment type="similarity">
    <text evidence="1">Belongs to the short-chain dehydrogenases/reductases (SDR) family.</text>
</comment>
<sequence length="115" mass="11510">MSNDSLRVALVTGGSGGIGRAVAERLAHDGFAVGVHYSANKARAEETAAAVTSAGGRAIAVAGEGKDHTTIDNLAKAAPMERLGAPQDIAEVVAFLAGPARWINGQTVFANGGLA</sequence>
<reference evidence="3" key="1">
    <citation type="submission" date="2021-01" db="EMBL/GenBank/DDBJ databases">
        <title>Whole genome shotgun sequence of Sinosporangium siamense NBRC 109515.</title>
        <authorList>
            <person name="Komaki H."/>
            <person name="Tamura T."/>
        </authorList>
    </citation>
    <scope>NUCLEOTIDE SEQUENCE</scope>
    <source>
        <strain evidence="3">NBRC 109515</strain>
    </source>
</reference>
<keyword evidence="4" id="KW-1185">Reference proteome</keyword>
<dbReference type="GO" id="GO:0016614">
    <property type="term" value="F:oxidoreductase activity, acting on CH-OH group of donors"/>
    <property type="evidence" value="ECO:0007669"/>
    <property type="project" value="UniProtKB-ARBA"/>
</dbReference>
<dbReference type="InterPro" id="IPR036291">
    <property type="entry name" value="NAD(P)-bd_dom_sf"/>
</dbReference>